<proteinExistence type="predicted"/>
<dbReference type="InterPro" id="IPR032710">
    <property type="entry name" value="NTF2-like_dom_sf"/>
</dbReference>
<evidence type="ECO:0000313" key="3">
    <source>
        <dbReference type="Proteomes" id="UP001441914"/>
    </source>
</evidence>
<dbReference type="InterPro" id="IPR037401">
    <property type="entry name" value="SnoaL-like"/>
</dbReference>
<sequence length="151" mass="16966">MKPKQVVLGFWDAMRTNDFAKASEWLSDDFQGHWPQSSELTTGRSNFTAINSEYPANGVWEFELNSIVCEGDTVVTDVSVTDSVLKDRVITFHTVVDGLIQKQTEFWPDPFEAPAWRSQWVQIVTNNQAISNNQLASNNKVALNNKGASNK</sequence>
<evidence type="ECO:0000259" key="1">
    <source>
        <dbReference type="Pfam" id="PF12680"/>
    </source>
</evidence>
<protein>
    <submittedName>
        <fullName evidence="2">Nuclear transport factor 2 family protein</fullName>
    </submittedName>
</protein>
<dbReference type="Proteomes" id="UP001441914">
    <property type="component" value="Chromosome 1"/>
</dbReference>
<dbReference type="Gene3D" id="3.10.450.50">
    <property type="match status" value="1"/>
</dbReference>
<dbReference type="RefSeq" id="WP_016800814.1">
    <property type="nucleotide sequence ID" value="NZ_AIDR02000018.1"/>
</dbReference>
<dbReference type="Pfam" id="PF12680">
    <property type="entry name" value="SnoaL_2"/>
    <property type="match status" value="1"/>
</dbReference>
<feature type="domain" description="SnoaL-like" evidence="1">
    <location>
        <begin position="9"/>
        <end position="101"/>
    </location>
</feature>
<keyword evidence="3" id="KW-1185">Reference proteome</keyword>
<accession>A0AAN0LNJ8</accession>
<reference evidence="2 3" key="1">
    <citation type="journal article" date="2024" name="Elife">
        <title>Polysaccharide breakdown products drive degradation-dispersal cycles of foraging bacteria through changes in metabolism and motility.</title>
        <authorList>
            <person name="Stubbusch A.K."/>
            <person name="Keegstra J.M."/>
            <person name="Schwartzman J."/>
            <person name="Pontrelli S."/>
            <person name="Clerc E.E."/>
            <person name="Stocker R."/>
            <person name="Magnabosco C."/>
            <person name="Schubert O.T."/>
            <person name="Ackermann M."/>
            <person name="D'Souza G.G."/>
        </authorList>
    </citation>
    <scope>NUCLEOTIDE SEQUENCE [LARGE SCALE GENOMIC DNA]</scope>
    <source>
        <strain evidence="2 3">ZF270</strain>
    </source>
</reference>
<evidence type="ECO:0000313" key="2">
    <source>
        <dbReference type="EMBL" id="WZS84414.1"/>
    </source>
</evidence>
<organism evidence="2 3">
    <name type="scientific">Vibrio cyclitrophicus ZF270</name>
    <dbReference type="NCBI Taxonomy" id="1136176"/>
    <lineage>
        <taxon>Bacteria</taxon>
        <taxon>Pseudomonadati</taxon>
        <taxon>Pseudomonadota</taxon>
        <taxon>Gammaproteobacteria</taxon>
        <taxon>Vibrionales</taxon>
        <taxon>Vibrionaceae</taxon>
        <taxon>Vibrio</taxon>
    </lineage>
</organism>
<dbReference type="EMBL" id="CP135176">
    <property type="protein sequence ID" value="WZS84414.1"/>
    <property type="molecule type" value="Genomic_DNA"/>
</dbReference>
<name>A0AAN0LNJ8_9VIBR</name>
<gene>
    <name evidence="2" type="ORF">QYQ95_07815</name>
</gene>
<dbReference type="AlphaFoldDB" id="A0AAN0LNJ8"/>
<dbReference type="SUPFAM" id="SSF54427">
    <property type="entry name" value="NTF2-like"/>
    <property type="match status" value="1"/>
</dbReference>